<evidence type="ECO:0000313" key="2">
    <source>
        <dbReference type="WBParaSite" id="Gr19_v10_g13780.t1"/>
    </source>
</evidence>
<protein>
    <submittedName>
        <fullName evidence="2">Uncharacterized protein</fullName>
    </submittedName>
</protein>
<accession>A0A914H584</accession>
<dbReference type="WBParaSite" id="Gr19_v10_g13780.t1">
    <property type="protein sequence ID" value="Gr19_v10_g13780.t1"/>
    <property type="gene ID" value="Gr19_v10_g13780"/>
</dbReference>
<dbReference type="AlphaFoldDB" id="A0A914H584"/>
<organism evidence="1 2">
    <name type="scientific">Globodera rostochiensis</name>
    <name type="common">Golden nematode worm</name>
    <name type="synonym">Heterodera rostochiensis</name>
    <dbReference type="NCBI Taxonomy" id="31243"/>
    <lineage>
        <taxon>Eukaryota</taxon>
        <taxon>Metazoa</taxon>
        <taxon>Ecdysozoa</taxon>
        <taxon>Nematoda</taxon>
        <taxon>Chromadorea</taxon>
        <taxon>Rhabditida</taxon>
        <taxon>Tylenchina</taxon>
        <taxon>Tylenchomorpha</taxon>
        <taxon>Tylenchoidea</taxon>
        <taxon>Heteroderidae</taxon>
        <taxon>Heteroderinae</taxon>
        <taxon>Globodera</taxon>
    </lineage>
</organism>
<reference evidence="2" key="1">
    <citation type="submission" date="2022-11" db="UniProtKB">
        <authorList>
            <consortium name="WormBaseParasite"/>
        </authorList>
    </citation>
    <scope>IDENTIFICATION</scope>
</reference>
<proteinExistence type="predicted"/>
<dbReference type="Proteomes" id="UP000887572">
    <property type="component" value="Unplaced"/>
</dbReference>
<name>A0A914H584_GLORO</name>
<evidence type="ECO:0000313" key="1">
    <source>
        <dbReference type="Proteomes" id="UP000887572"/>
    </source>
</evidence>
<sequence>MANPDPDFSDPEGTVPAYLNISCKDGAVSERTATEHPCKDGAVSERQQLSIDALIKAQNGNGYRSVLPERPIPKGNSGIFFYEVTYTPNSGTFRNYGIYIGLATKQRPLGKWVGFYNGTYAYDAWGKFWAHANAIDEKHVTFLNFGTLTTTVDRHTKNVVLSHTHTSQKCLPMGPRAHMNTML</sequence>
<dbReference type="Gene3D" id="2.60.120.920">
    <property type="match status" value="1"/>
</dbReference>
<dbReference type="SUPFAM" id="SSF49899">
    <property type="entry name" value="Concanavalin A-like lectins/glucanases"/>
    <property type="match status" value="1"/>
</dbReference>
<dbReference type="InterPro" id="IPR043136">
    <property type="entry name" value="B30.2/SPRY_sf"/>
</dbReference>
<dbReference type="InterPro" id="IPR013320">
    <property type="entry name" value="ConA-like_dom_sf"/>
</dbReference>
<keyword evidence="1" id="KW-1185">Reference proteome</keyword>